<evidence type="ECO:0000313" key="7">
    <source>
        <dbReference type="Proteomes" id="UP001310890"/>
    </source>
</evidence>
<dbReference type="InterPro" id="IPR006913">
    <property type="entry name" value="CENP-V/GFA"/>
</dbReference>
<dbReference type="InterPro" id="IPR011057">
    <property type="entry name" value="Mss4-like_sf"/>
</dbReference>
<evidence type="ECO:0000256" key="4">
    <source>
        <dbReference type="ARBA" id="ARBA00023239"/>
    </source>
</evidence>
<accession>A0AAN7YEP5</accession>
<dbReference type="AlphaFoldDB" id="A0AAN7YEP5"/>
<name>A0AAN7YEP5_9PEZI</name>
<dbReference type="Pfam" id="PF04828">
    <property type="entry name" value="GFA"/>
    <property type="match status" value="1"/>
</dbReference>
<sequence length="151" mass="16541">MSLQTATQTCFCGATKLEFPVDGIEDVFVCHCLDCRKLTASMFATNFCMKDVNIKYLKGGDKLKQVAQSASIASGNSMKDSRCGECGTLMNRQSSGFPGLSFLRVGEVDQLDVLLAGKFKPRVEQFMGSKAPWIGEIEAERRAEGQFDFTA</sequence>
<evidence type="ECO:0000313" key="6">
    <source>
        <dbReference type="EMBL" id="KAK5110135.1"/>
    </source>
</evidence>
<proteinExistence type="inferred from homology"/>
<evidence type="ECO:0000256" key="3">
    <source>
        <dbReference type="ARBA" id="ARBA00022833"/>
    </source>
</evidence>
<dbReference type="Proteomes" id="UP001310890">
    <property type="component" value="Unassembled WGS sequence"/>
</dbReference>
<dbReference type="Gene3D" id="3.90.1590.10">
    <property type="entry name" value="glutathione-dependent formaldehyde- activating enzyme (gfa)"/>
    <property type="match status" value="1"/>
</dbReference>
<dbReference type="GO" id="GO:0046872">
    <property type="term" value="F:metal ion binding"/>
    <property type="evidence" value="ECO:0007669"/>
    <property type="project" value="UniProtKB-KW"/>
</dbReference>
<evidence type="ECO:0000259" key="5">
    <source>
        <dbReference type="PROSITE" id="PS51891"/>
    </source>
</evidence>
<feature type="domain" description="CENP-V/GFA" evidence="5">
    <location>
        <begin position="6"/>
        <end position="132"/>
    </location>
</feature>
<dbReference type="SUPFAM" id="SSF51316">
    <property type="entry name" value="Mss4-like"/>
    <property type="match status" value="1"/>
</dbReference>
<keyword evidence="2" id="KW-0479">Metal-binding</keyword>
<dbReference type="PANTHER" id="PTHR33337:SF8">
    <property type="entry name" value="CENP-V_GFA DOMAIN-CONTAINING PROTEIN"/>
    <property type="match status" value="1"/>
</dbReference>
<keyword evidence="3" id="KW-0862">Zinc</keyword>
<dbReference type="GO" id="GO:0016846">
    <property type="term" value="F:carbon-sulfur lyase activity"/>
    <property type="evidence" value="ECO:0007669"/>
    <property type="project" value="InterPro"/>
</dbReference>
<evidence type="ECO:0000256" key="2">
    <source>
        <dbReference type="ARBA" id="ARBA00022723"/>
    </source>
</evidence>
<organism evidence="6 7">
    <name type="scientific">Meristemomyces frigidus</name>
    <dbReference type="NCBI Taxonomy" id="1508187"/>
    <lineage>
        <taxon>Eukaryota</taxon>
        <taxon>Fungi</taxon>
        <taxon>Dikarya</taxon>
        <taxon>Ascomycota</taxon>
        <taxon>Pezizomycotina</taxon>
        <taxon>Dothideomycetes</taxon>
        <taxon>Dothideomycetidae</taxon>
        <taxon>Mycosphaerellales</taxon>
        <taxon>Teratosphaeriaceae</taxon>
        <taxon>Meristemomyces</taxon>
    </lineage>
</organism>
<dbReference type="EMBL" id="JAVRRL010000053">
    <property type="protein sequence ID" value="KAK5110135.1"/>
    <property type="molecule type" value="Genomic_DNA"/>
</dbReference>
<evidence type="ECO:0000256" key="1">
    <source>
        <dbReference type="ARBA" id="ARBA00005495"/>
    </source>
</evidence>
<comment type="similarity">
    <text evidence="1">Belongs to the Gfa family.</text>
</comment>
<dbReference type="PROSITE" id="PS51891">
    <property type="entry name" value="CENP_V_GFA"/>
    <property type="match status" value="1"/>
</dbReference>
<reference evidence="6" key="1">
    <citation type="submission" date="2023-08" db="EMBL/GenBank/DDBJ databases">
        <title>Black Yeasts Isolated from many extreme environments.</title>
        <authorList>
            <person name="Coleine C."/>
            <person name="Stajich J.E."/>
            <person name="Selbmann L."/>
        </authorList>
    </citation>
    <scope>NUCLEOTIDE SEQUENCE</scope>
    <source>
        <strain evidence="6">CCFEE 5401</strain>
    </source>
</reference>
<keyword evidence="4" id="KW-0456">Lyase</keyword>
<protein>
    <recommendedName>
        <fullName evidence="5">CENP-V/GFA domain-containing protein</fullName>
    </recommendedName>
</protein>
<dbReference type="PANTHER" id="PTHR33337">
    <property type="entry name" value="GFA DOMAIN-CONTAINING PROTEIN"/>
    <property type="match status" value="1"/>
</dbReference>
<gene>
    <name evidence="6" type="ORF">LTR62_006269</name>
</gene>
<comment type="caution">
    <text evidence="6">The sequence shown here is derived from an EMBL/GenBank/DDBJ whole genome shotgun (WGS) entry which is preliminary data.</text>
</comment>